<dbReference type="GO" id="GO:0022625">
    <property type="term" value="C:cytosolic large ribosomal subunit"/>
    <property type="evidence" value="ECO:0007669"/>
    <property type="project" value="TreeGrafter"/>
</dbReference>
<comment type="subunit">
    <text evidence="4">Part of the 50S ribosomal subunit.</text>
</comment>
<keyword evidence="4" id="KW-0699">rRNA-binding</keyword>
<evidence type="ECO:0000256" key="2">
    <source>
        <dbReference type="ARBA" id="ARBA00022980"/>
    </source>
</evidence>
<evidence type="ECO:0000256" key="4">
    <source>
        <dbReference type="HAMAP-Rule" id="MF_01341"/>
    </source>
</evidence>
<evidence type="ECO:0000256" key="6">
    <source>
        <dbReference type="SAM" id="MobiDB-lite"/>
    </source>
</evidence>
<dbReference type="PANTHER" id="PTHR12934:SF11">
    <property type="entry name" value="LARGE RIBOSOMAL SUBUNIT PROTEIN UL15M"/>
    <property type="match status" value="1"/>
</dbReference>
<gene>
    <name evidence="4" type="primary">rplO</name>
    <name evidence="8" type="ORF">ENJ98_03710</name>
</gene>
<dbReference type="PANTHER" id="PTHR12934">
    <property type="entry name" value="50S RIBOSOMAL PROTEIN L15"/>
    <property type="match status" value="1"/>
</dbReference>
<dbReference type="GO" id="GO:0006412">
    <property type="term" value="P:translation"/>
    <property type="evidence" value="ECO:0007669"/>
    <property type="project" value="UniProtKB-UniRule"/>
</dbReference>
<dbReference type="HAMAP" id="MF_01341">
    <property type="entry name" value="Ribosomal_uL15"/>
    <property type="match status" value="1"/>
</dbReference>
<dbReference type="GO" id="GO:0019843">
    <property type="term" value="F:rRNA binding"/>
    <property type="evidence" value="ECO:0007669"/>
    <property type="project" value="UniProtKB-UniRule"/>
</dbReference>
<feature type="region of interest" description="Disordered" evidence="6">
    <location>
        <begin position="1"/>
        <end position="52"/>
    </location>
</feature>
<comment type="caution">
    <text evidence="8">The sequence shown here is derived from an EMBL/GenBank/DDBJ whole genome shotgun (WGS) entry which is preliminary data.</text>
</comment>
<dbReference type="EMBL" id="DROM01000228">
    <property type="protein sequence ID" value="HHH13320.1"/>
    <property type="molecule type" value="Genomic_DNA"/>
</dbReference>
<keyword evidence="3 4" id="KW-0687">Ribonucleoprotein</keyword>
<dbReference type="AlphaFoldDB" id="A0A7C5MZT0"/>
<evidence type="ECO:0000313" key="8">
    <source>
        <dbReference type="EMBL" id="HHH13320.1"/>
    </source>
</evidence>
<dbReference type="InterPro" id="IPR021131">
    <property type="entry name" value="Ribosomal_uL15/eL18"/>
</dbReference>
<dbReference type="InterPro" id="IPR005749">
    <property type="entry name" value="Ribosomal_uL15_bac-type"/>
</dbReference>
<protein>
    <recommendedName>
        <fullName evidence="4">Large ribosomal subunit protein uL15</fullName>
    </recommendedName>
</protein>
<dbReference type="InterPro" id="IPR036227">
    <property type="entry name" value="Ribosomal_uL15/eL18_sf"/>
</dbReference>
<evidence type="ECO:0000259" key="7">
    <source>
        <dbReference type="Pfam" id="PF00828"/>
    </source>
</evidence>
<evidence type="ECO:0000256" key="3">
    <source>
        <dbReference type="ARBA" id="ARBA00023274"/>
    </source>
</evidence>
<dbReference type="GO" id="GO:0003735">
    <property type="term" value="F:structural constituent of ribosome"/>
    <property type="evidence" value="ECO:0007669"/>
    <property type="project" value="InterPro"/>
</dbReference>
<dbReference type="InterPro" id="IPR030878">
    <property type="entry name" value="Ribosomal_uL15"/>
</dbReference>
<dbReference type="Pfam" id="PF00828">
    <property type="entry name" value="Ribosomal_L27A"/>
    <property type="match status" value="1"/>
</dbReference>
<keyword evidence="2 4" id="KW-0689">Ribosomal protein</keyword>
<dbReference type="NCBIfam" id="TIGR01071">
    <property type="entry name" value="rplO_bact"/>
    <property type="match status" value="1"/>
</dbReference>
<dbReference type="SUPFAM" id="SSF52080">
    <property type="entry name" value="Ribosomal proteins L15p and L18e"/>
    <property type="match status" value="1"/>
</dbReference>
<sequence length="144" mass="15433">MRLNTLKPAAGSKKDRKRVGRGIGSGLGKTAGRGHKGQKSRSGGFHKVGFEGGQMPLQRRLPKVGFRSRKAKYTAEVRLHELDKVGAEVIDMNVLYEADILPRTMKRAKVILSGEITRAVTLKGIGATKGARAAIEAAGGKVED</sequence>
<dbReference type="InterPro" id="IPR001196">
    <property type="entry name" value="Ribosomal_uL15_CS"/>
</dbReference>
<dbReference type="PROSITE" id="PS00475">
    <property type="entry name" value="RIBOSOMAL_L15"/>
    <property type="match status" value="1"/>
</dbReference>
<dbReference type="Proteomes" id="UP000886100">
    <property type="component" value="Unassembled WGS sequence"/>
</dbReference>
<feature type="domain" description="Large ribosomal subunit protein uL15/eL18" evidence="7">
    <location>
        <begin position="81"/>
        <end position="143"/>
    </location>
</feature>
<comment type="similarity">
    <text evidence="1 4 5">Belongs to the universal ribosomal protein uL15 family.</text>
</comment>
<accession>A0A7C5MZT0</accession>
<organism evidence="8">
    <name type="scientific">Thiolapillus brandeum</name>
    <dbReference type="NCBI Taxonomy" id="1076588"/>
    <lineage>
        <taxon>Bacteria</taxon>
        <taxon>Pseudomonadati</taxon>
        <taxon>Pseudomonadota</taxon>
        <taxon>Gammaproteobacteria</taxon>
        <taxon>Chromatiales</taxon>
        <taxon>Sedimenticolaceae</taxon>
        <taxon>Thiolapillus</taxon>
    </lineage>
</organism>
<comment type="function">
    <text evidence="4">Binds to the 23S rRNA.</text>
</comment>
<proteinExistence type="inferred from homology"/>
<keyword evidence="4" id="KW-0694">RNA-binding</keyword>
<feature type="compositionally biased region" description="Gly residues" evidence="6">
    <location>
        <begin position="21"/>
        <end position="31"/>
    </location>
</feature>
<name>A0A7C5MZT0_9GAMM</name>
<evidence type="ECO:0000256" key="1">
    <source>
        <dbReference type="ARBA" id="ARBA00007320"/>
    </source>
</evidence>
<evidence type="ECO:0000256" key="5">
    <source>
        <dbReference type="RuleBase" id="RU003888"/>
    </source>
</evidence>
<dbReference type="Gene3D" id="3.100.10.10">
    <property type="match status" value="1"/>
</dbReference>
<reference evidence="8" key="1">
    <citation type="journal article" date="2020" name="mSystems">
        <title>Genome- and Community-Level Interaction Insights into Carbon Utilization and Element Cycling Functions of Hydrothermarchaeota in Hydrothermal Sediment.</title>
        <authorList>
            <person name="Zhou Z."/>
            <person name="Liu Y."/>
            <person name="Xu W."/>
            <person name="Pan J."/>
            <person name="Luo Z.H."/>
            <person name="Li M."/>
        </authorList>
    </citation>
    <scope>NUCLEOTIDE SEQUENCE [LARGE SCALE GENOMIC DNA]</scope>
    <source>
        <strain evidence="8">HyVt-535</strain>
    </source>
</reference>